<dbReference type="PANTHER" id="PTHR32179">
    <property type="entry name" value="NICOTINATE-NUCLEOTIDE PYROPHOSPHORYLASE [CARBOXYLATING]"/>
    <property type="match status" value="1"/>
</dbReference>
<feature type="binding site" evidence="10">
    <location>
        <position position="104"/>
    </location>
    <ligand>
        <name>substrate</name>
    </ligand>
</feature>
<evidence type="ECO:0000256" key="1">
    <source>
        <dbReference type="ARBA" id="ARBA00003237"/>
    </source>
</evidence>
<feature type="binding site" evidence="10">
    <location>
        <position position="228"/>
    </location>
    <ligand>
        <name>substrate</name>
    </ligand>
</feature>
<dbReference type="SUPFAM" id="SSF51690">
    <property type="entry name" value="Nicotinate/Quinolinate PRTase C-terminal domain-like"/>
    <property type="match status" value="1"/>
</dbReference>
<sequence>MIEGFLPATVDRILLAFLEEDLPEGDLTSRLFFGTASSNRTVEAALVAEESGVLAGTFLVSRIYALLGGDVALSFGCPEGGAFEAGDTLATMRGPIHELLAGERLALNLTKHLSAVATLTRRYVDLIARHRPPGMRPLRVTETRKTLPGLRLFQKHAVRVGGGHSHRSSLSSGILIKDNHLVGTGGVSAALEKARREAPHPYRIEVEADTPAQAREAVAGGADIVLLDNMSAPMMAALVPELRRMGREVLLEASGGVTLDKVREIASLDLDVVSIGALTHSPGDISLRLDFLS</sequence>
<evidence type="ECO:0000256" key="3">
    <source>
        <dbReference type="ARBA" id="ARBA00009400"/>
    </source>
</evidence>
<dbReference type="FunFam" id="3.20.20.70:FF:000030">
    <property type="entry name" value="Nicotinate-nucleotide pyrophosphorylase, carboxylating"/>
    <property type="match status" value="1"/>
</dbReference>
<feature type="binding site" evidence="10">
    <location>
        <begin position="143"/>
        <end position="145"/>
    </location>
    <ligand>
        <name>substrate</name>
    </ligand>
</feature>
<dbReference type="Gene3D" id="3.20.20.70">
    <property type="entry name" value="Aldolase class I"/>
    <property type="match status" value="1"/>
</dbReference>
<name>C6HU35_9BACT</name>
<gene>
    <name evidence="13" type="ORF">UBAL3_44810100</name>
</gene>
<evidence type="ECO:0000256" key="8">
    <source>
        <dbReference type="ARBA" id="ARBA00033102"/>
    </source>
</evidence>
<feature type="binding site" evidence="10">
    <location>
        <begin position="275"/>
        <end position="277"/>
    </location>
    <ligand>
        <name>substrate</name>
    </ligand>
</feature>
<evidence type="ECO:0000256" key="10">
    <source>
        <dbReference type="PIRSR" id="PIRSR006250-1"/>
    </source>
</evidence>
<dbReference type="InterPro" id="IPR027277">
    <property type="entry name" value="NadC/ModD"/>
</dbReference>
<feature type="binding site" evidence="10">
    <location>
        <position position="207"/>
    </location>
    <ligand>
        <name>substrate</name>
    </ligand>
</feature>
<dbReference type="InterPro" id="IPR036068">
    <property type="entry name" value="Nicotinate_pribotase-like_C"/>
</dbReference>
<dbReference type="GO" id="GO:0009435">
    <property type="term" value="P:NAD+ biosynthetic process"/>
    <property type="evidence" value="ECO:0007669"/>
    <property type="project" value="UniProtKB-UniPathway"/>
</dbReference>
<dbReference type="Proteomes" id="UP000009374">
    <property type="component" value="Unassembled WGS sequence"/>
</dbReference>
<feature type="domain" description="Quinolinate phosphoribosyl transferase N-terminal" evidence="12">
    <location>
        <begin position="28"/>
        <end position="114"/>
    </location>
</feature>
<dbReference type="AlphaFoldDB" id="C6HU35"/>
<dbReference type="EMBL" id="GG693852">
    <property type="protein sequence ID" value="EES53963.1"/>
    <property type="molecule type" value="Genomic_DNA"/>
</dbReference>
<feature type="binding site" evidence="10">
    <location>
        <begin position="254"/>
        <end position="256"/>
    </location>
    <ligand>
        <name>substrate</name>
    </ligand>
</feature>
<dbReference type="EC" id="2.4.2.19" evidence="4"/>
<keyword evidence="6 9" id="KW-0328">Glycosyltransferase</keyword>
<keyword evidence="14" id="KW-1185">Reference proteome</keyword>
<evidence type="ECO:0000259" key="12">
    <source>
        <dbReference type="Pfam" id="PF02749"/>
    </source>
</evidence>
<organism evidence="13 14">
    <name type="scientific">Leptospirillum ferrodiazotrophum</name>
    <dbReference type="NCBI Taxonomy" id="412449"/>
    <lineage>
        <taxon>Bacteria</taxon>
        <taxon>Pseudomonadati</taxon>
        <taxon>Nitrospirota</taxon>
        <taxon>Nitrospiria</taxon>
        <taxon>Nitrospirales</taxon>
        <taxon>Nitrospiraceae</taxon>
        <taxon>Leptospirillum</taxon>
    </lineage>
</organism>
<reference evidence="13 14" key="1">
    <citation type="journal article" date="2009" name="Appl. Environ. Microbiol.">
        <title>Community genomic and proteomic analyses of chemoautotrophic iron-oxidizing "Leptospirillum rubarum" (Group II) and "Leptospirillum ferrodiazotrophum" (Group III) bacteria in acid mine drainage biofilms.</title>
        <authorList>
            <person name="Goltsman D.S."/>
            <person name="Denef V.J."/>
            <person name="Singer S.W."/>
            <person name="VerBerkmoes N.C."/>
            <person name="Lefsrud M."/>
            <person name="Mueller R.S."/>
            <person name="Dick G.J."/>
            <person name="Sun C.L."/>
            <person name="Wheeler K.E."/>
            <person name="Zemla A."/>
            <person name="Baker B.J."/>
            <person name="Hauser L."/>
            <person name="Land M."/>
            <person name="Shah M.B."/>
            <person name="Thelen M.P."/>
            <person name="Hettich R.L."/>
            <person name="Banfield J.F."/>
        </authorList>
    </citation>
    <scope>NUCLEOTIDE SEQUENCE [LARGE SCALE GENOMIC DNA]</scope>
</reference>
<dbReference type="PIRSF" id="PIRSF006250">
    <property type="entry name" value="NadC_ModD"/>
    <property type="match status" value="1"/>
</dbReference>
<evidence type="ECO:0000256" key="5">
    <source>
        <dbReference type="ARBA" id="ARBA00022642"/>
    </source>
</evidence>
<comment type="function">
    <text evidence="1">Involved in the catabolism of quinolinic acid (QA).</text>
</comment>
<evidence type="ECO:0000313" key="14">
    <source>
        <dbReference type="Proteomes" id="UP000009374"/>
    </source>
</evidence>
<dbReference type="GO" id="GO:0004514">
    <property type="term" value="F:nicotinate-nucleotide diphosphorylase (carboxylating) activity"/>
    <property type="evidence" value="ECO:0007669"/>
    <property type="project" value="UniProtKB-EC"/>
</dbReference>
<dbReference type="InterPro" id="IPR004393">
    <property type="entry name" value="NadC"/>
</dbReference>
<dbReference type="GO" id="GO:0034213">
    <property type="term" value="P:quinolinate catabolic process"/>
    <property type="evidence" value="ECO:0007669"/>
    <property type="project" value="TreeGrafter"/>
</dbReference>
<feature type="binding site" evidence="10">
    <location>
        <position position="167"/>
    </location>
    <ligand>
        <name>substrate</name>
    </ligand>
</feature>
<keyword evidence="7 9" id="KW-0808">Transferase</keyword>
<evidence type="ECO:0000256" key="4">
    <source>
        <dbReference type="ARBA" id="ARBA00011944"/>
    </source>
</evidence>
<dbReference type="Gene3D" id="3.90.1170.20">
    <property type="entry name" value="Quinolinate phosphoribosyl transferase, N-terminal domain"/>
    <property type="match status" value="1"/>
</dbReference>
<dbReference type="InterPro" id="IPR022412">
    <property type="entry name" value="Quinolinate_PRibosylTrfase_N"/>
</dbReference>
<dbReference type="InterPro" id="IPR037128">
    <property type="entry name" value="Quinolinate_PRibosylTase_N_sf"/>
</dbReference>
<protein>
    <recommendedName>
        <fullName evidence="4">nicotinate-nucleotide diphosphorylase (carboxylating)</fullName>
        <ecNumber evidence="4">2.4.2.19</ecNumber>
    </recommendedName>
    <alternativeName>
        <fullName evidence="8">Quinolinate phosphoribosyltransferase [decarboxylating]</fullName>
    </alternativeName>
</protein>
<evidence type="ECO:0000256" key="2">
    <source>
        <dbReference type="ARBA" id="ARBA00004893"/>
    </source>
</evidence>
<evidence type="ECO:0000256" key="6">
    <source>
        <dbReference type="ARBA" id="ARBA00022676"/>
    </source>
</evidence>
<keyword evidence="5" id="KW-0662">Pyridine nucleotide biosynthesis</keyword>
<dbReference type="InterPro" id="IPR013785">
    <property type="entry name" value="Aldolase_TIM"/>
</dbReference>
<dbReference type="GO" id="GO:0005737">
    <property type="term" value="C:cytoplasm"/>
    <property type="evidence" value="ECO:0007669"/>
    <property type="project" value="TreeGrafter"/>
</dbReference>
<accession>C6HU35</accession>
<feature type="domain" description="Quinolinate phosphoribosyl transferase C-terminal" evidence="11">
    <location>
        <begin position="116"/>
        <end position="285"/>
    </location>
</feature>
<evidence type="ECO:0000256" key="7">
    <source>
        <dbReference type="ARBA" id="ARBA00022679"/>
    </source>
</evidence>
<dbReference type="NCBIfam" id="TIGR00078">
    <property type="entry name" value="nadC"/>
    <property type="match status" value="1"/>
</dbReference>
<comment type="similarity">
    <text evidence="3 9">Belongs to the NadC/ModD family.</text>
</comment>
<dbReference type="UniPathway" id="UPA00253">
    <property type="reaction ID" value="UER00331"/>
</dbReference>
<dbReference type="PANTHER" id="PTHR32179:SF3">
    <property type="entry name" value="NICOTINATE-NUCLEOTIDE PYROPHOSPHORYLASE [CARBOXYLATING]"/>
    <property type="match status" value="1"/>
</dbReference>
<evidence type="ECO:0000259" key="11">
    <source>
        <dbReference type="Pfam" id="PF01729"/>
    </source>
</evidence>
<evidence type="ECO:0000313" key="13">
    <source>
        <dbReference type="EMBL" id="EES53963.1"/>
    </source>
</evidence>
<dbReference type="CDD" id="cd01572">
    <property type="entry name" value="QPRTase"/>
    <property type="match status" value="1"/>
</dbReference>
<dbReference type="Pfam" id="PF02749">
    <property type="entry name" value="QRPTase_N"/>
    <property type="match status" value="1"/>
</dbReference>
<evidence type="ECO:0000256" key="9">
    <source>
        <dbReference type="PIRNR" id="PIRNR006250"/>
    </source>
</evidence>
<dbReference type="Pfam" id="PF01729">
    <property type="entry name" value="QRPTase_C"/>
    <property type="match status" value="1"/>
</dbReference>
<dbReference type="InterPro" id="IPR002638">
    <property type="entry name" value="Quinolinate_PRibosylTrfase_C"/>
</dbReference>
<comment type="pathway">
    <text evidence="2">Cofactor biosynthesis; NAD(+) biosynthesis; nicotinate D-ribonucleotide from quinolinate: step 1/1.</text>
</comment>
<dbReference type="SUPFAM" id="SSF54675">
    <property type="entry name" value="Nicotinate/Quinolinate PRTase N-terminal domain-like"/>
    <property type="match status" value="1"/>
</dbReference>
<feature type="binding site" evidence="10">
    <location>
        <position position="177"/>
    </location>
    <ligand>
        <name>substrate</name>
    </ligand>
</feature>
<proteinExistence type="inferred from homology"/>